<keyword evidence="1" id="KW-0732">Signal</keyword>
<keyword evidence="3" id="KW-1185">Reference proteome</keyword>
<dbReference type="EMBL" id="PJEX01000086">
    <property type="protein sequence ID" value="TKW55800.1"/>
    <property type="molecule type" value="Genomic_DNA"/>
</dbReference>
<comment type="caution">
    <text evidence="2">The sequence shown here is derived from an EMBL/GenBank/DDBJ whole genome shotgun (WGS) entry which is preliminary data.</text>
</comment>
<proteinExistence type="predicted"/>
<feature type="chain" id="PRO_5020409804" evidence="1">
    <location>
        <begin position="23"/>
        <end position="85"/>
    </location>
</feature>
<sequence length="85" mass="9017">MQLLTAILAFAAVAAAAPSALANPENLSYEAPDPCAPDRVKYWNTENTGGGWACTKNASGGCFSYYWTTVPPYWSCDTPQIPGLA</sequence>
<evidence type="ECO:0000313" key="3">
    <source>
        <dbReference type="Proteomes" id="UP000310108"/>
    </source>
</evidence>
<evidence type="ECO:0000313" key="2">
    <source>
        <dbReference type="EMBL" id="TKW55800.1"/>
    </source>
</evidence>
<protein>
    <submittedName>
        <fullName evidence="2">Uncharacterized protein</fullName>
    </submittedName>
</protein>
<organism evidence="2 3">
    <name type="scientific">Colletotrichum tanaceti</name>
    <dbReference type="NCBI Taxonomy" id="1306861"/>
    <lineage>
        <taxon>Eukaryota</taxon>
        <taxon>Fungi</taxon>
        <taxon>Dikarya</taxon>
        <taxon>Ascomycota</taxon>
        <taxon>Pezizomycotina</taxon>
        <taxon>Sordariomycetes</taxon>
        <taxon>Hypocreomycetidae</taxon>
        <taxon>Glomerellales</taxon>
        <taxon>Glomerellaceae</taxon>
        <taxon>Colletotrichum</taxon>
        <taxon>Colletotrichum destructivum species complex</taxon>
    </lineage>
</organism>
<gene>
    <name evidence="2" type="ORF">CTA1_4275</name>
</gene>
<reference evidence="2 3" key="1">
    <citation type="journal article" date="2019" name="PLoS ONE">
        <title>Comparative genome analysis indicates high evolutionary potential of pathogenicity genes in Colletotrichum tanaceti.</title>
        <authorList>
            <person name="Lelwala R.V."/>
            <person name="Korhonen P.K."/>
            <person name="Young N.D."/>
            <person name="Scott J.B."/>
            <person name="Ades P.A."/>
            <person name="Gasser R.B."/>
            <person name="Taylor P.W.J."/>
        </authorList>
    </citation>
    <scope>NUCLEOTIDE SEQUENCE [LARGE SCALE GENOMIC DNA]</scope>
    <source>
        <strain evidence="2">BRIP57314</strain>
    </source>
</reference>
<feature type="signal peptide" evidence="1">
    <location>
        <begin position="1"/>
        <end position="22"/>
    </location>
</feature>
<evidence type="ECO:0000256" key="1">
    <source>
        <dbReference type="SAM" id="SignalP"/>
    </source>
</evidence>
<dbReference type="Proteomes" id="UP000310108">
    <property type="component" value="Unassembled WGS sequence"/>
</dbReference>
<name>A0A4U6XIL2_9PEZI</name>
<accession>A0A4U6XIL2</accession>
<dbReference type="AlphaFoldDB" id="A0A4U6XIL2"/>